<evidence type="ECO:0000313" key="3">
    <source>
        <dbReference type="EMBL" id="KAJ8878993.1"/>
    </source>
</evidence>
<evidence type="ECO:0000256" key="2">
    <source>
        <dbReference type="SAM" id="SignalP"/>
    </source>
</evidence>
<keyword evidence="1" id="KW-0472">Membrane</keyword>
<accession>A0ABQ9H492</accession>
<keyword evidence="1" id="KW-0812">Transmembrane</keyword>
<comment type="caution">
    <text evidence="3">The sequence shown here is derived from an EMBL/GenBank/DDBJ whole genome shotgun (WGS) entry which is preliminary data.</text>
</comment>
<feature type="chain" id="PRO_5045201025" evidence="2">
    <location>
        <begin position="20"/>
        <end position="111"/>
    </location>
</feature>
<dbReference type="EMBL" id="JARBHB010000007">
    <property type="protein sequence ID" value="KAJ8878993.1"/>
    <property type="molecule type" value="Genomic_DNA"/>
</dbReference>
<evidence type="ECO:0000313" key="4">
    <source>
        <dbReference type="Proteomes" id="UP001159363"/>
    </source>
</evidence>
<reference evidence="3 4" key="1">
    <citation type="submission" date="2023-02" db="EMBL/GenBank/DDBJ databases">
        <title>LHISI_Scaffold_Assembly.</title>
        <authorList>
            <person name="Stuart O.P."/>
            <person name="Cleave R."/>
            <person name="Magrath M.J.L."/>
            <person name="Mikheyev A.S."/>
        </authorList>
    </citation>
    <scope>NUCLEOTIDE SEQUENCE [LARGE SCALE GENOMIC DNA]</scope>
    <source>
        <strain evidence="3">Daus_M_001</strain>
        <tissue evidence="3">Leg muscle</tissue>
    </source>
</reference>
<gene>
    <name evidence="3" type="ORF">PR048_019599</name>
</gene>
<feature type="signal peptide" evidence="2">
    <location>
        <begin position="1"/>
        <end position="19"/>
    </location>
</feature>
<evidence type="ECO:0000256" key="1">
    <source>
        <dbReference type="SAM" id="Phobius"/>
    </source>
</evidence>
<feature type="transmembrane region" description="Helical" evidence="1">
    <location>
        <begin position="90"/>
        <end position="110"/>
    </location>
</feature>
<keyword evidence="4" id="KW-1185">Reference proteome</keyword>
<dbReference type="SUPFAM" id="SSF53756">
    <property type="entry name" value="UDP-Glycosyltransferase/glycogen phosphorylase"/>
    <property type="match status" value="1"/>
</dbReference>
<dbReference type="Proteomes" id="UP001159363">
    <property type="component" value="Chromosome 6"/>
</dbReference>
<keyword evidence="1" id="KW-1133">Transmembrane helix</keyword>
<sequence>MLGSAAILTIILVTRVAGGARILGVSPVTSVSHQIVYRAVTTELAKRGHELVVITTDPVNDPTLANYTEIDISFLYDFYRKNYNFRDLKIYSVVVLRYCTMMFSALFQFAT</sequence>
<organism evidence="3 4">
    <name type="scientific">Dryococelus australis</name>
    <dbReference type="NCBI Taxonomy" id="614101"/>
    <lineage>
        <taxon>Eukaryota</taxon>
        <taxon>Metazoa</taxon>
        <taxon>Ecdysozoa</taxon>
        <taxon>Arthropoda</taxon>
        <taxon>Hexapoda</taxon>
        <taxon>Insecta</taxon>
        <taxon>Pterygota</taxon>
        <taxon>Neoptera</taxon>
        <taxon>Polyneoptera</taxon>
        <taxon>Phasmatodea</taxon>
        <taxon>Verophasmatodea</taxon>
        <taxon>Anareolatae</taxon>
        <taxon>Phasmatidae</taxon>
        <taxon>Eurycanthinae</taxon>
        <taxon>Dryococelus</taxon>
    </lineage>
</organism>
<name>A0ABQ9H492_9NEOP</name>
<protein>
    <submittedName>
        <fullName evidence="3">Uncharacterized protein</fullName>
    </submittedName>
</protein>
<keyword evidence="2" id="KW-0732">Signal</keyword>
<proteinExistence type="predicted"/>